<dbReference type="InterPro" id="IPR017452">
    <property type="entry name" value="GPCR_Rhodpsn_7TM"/>
</dbReference>
<keyword evidence="10 13" id="KW-0675">Receptor</keyword>
<dbReference type="PRINTS" id="PR00245">
    <property type="entry name" value="OLFACTORYR"/>
</dbReference>
<dbReference type="PANTHER" id="PTHR26451:SF885">
    <property type="entry name" value="OLFACTORY RECEPTOR"/>
    <property type="match status" value="1"/>
</dbReference>
<keyword evidence="2 14" id="KW-1003">Cell membrane</keyword>
<dbReference type="OrthoDB" id="6147321at2759"/>
<evidence type="ECO:0000313" key="17">
    <source>
        <dbReference type="Proteomes" id="UP000472263"/>
    </source>
</evidence>
<gene>
    <name evidence="16" type="primary">LOC115371688</name>
</gene>
<keyword evidence="6 14" id="KW-1133">Transmembrane helix</keyword>
<evidence type="ECO:0000256" key="1">
    <source>
        <dbReference type="ARBA" id="ARBA00004651"/>
    </source>
</evidence>
<keyword evidence="4 13" id="KW-0812">Transmembrane</keyword>
<feature type="transmembrane region" description="Helical" evidence="14">
    <location>
        <begin position="236"/>
        <end position="255"/>
    </location>
</feature>
<evidence type="ECO:0000313" key="16">
    <source>
        <dbReference type="Ensembl" id="ENSMMDP00005048492.1"/>
    </source>
</evidence>
<dbReference type="GeneTree" id="ENSGT00950000183048"/>
<dbReference type="GO" id="GO:0005886">
    <property type="term" value="C:plasma membrane"/>
    <property type="evidence" value="ECO:0007669"/>
    <property type="project" value="UniProtKB-SubCell"/>
</dbReference>
<keyword evidence="12 13" id="KW-0807">Transducer</keyword>
<dbReference type="Ensembl" id="ENSMMDT00005049444.1">
    <property type="protein sequence ID" value="ENSMMDP00005048492.1"/>
    <property type="gene ID" value="ENSMMDG00005022058.1"/>
</dbReference>
<dbReference type="PRINTS" id="PR00237">
    <property type="entry name" value="GPCRRHODOPSN"/>
</dbReference>
<reference evidence="16" key="3">
    <citation type="submission" date="2025-09" db="UniProtKB">
        <authorList>
            <consortium name="Ensembl"/>
        </authorList>
    </citation>
    <scope>IDENTIFICATION</scope>
</reference>
<dbReference type="InterPro" id="IPR000276">
    <property type="entry name" value="GPCR_Rhodpsn"/>
</dbReference>
<dbReference type="AlphaFoldDB" id="A0A668A5C2"/>
<dbReference type="InParanoid" id="A0A668A5C2"/>
<dbReference type="PANTHER" id="PTHR26451">
    <property type="entry name" value="G_PROTEIN_RECEP_F1_2 DOMAIN-CONTAINING PROTEIN"/>
    <property type="match status" value="1"/>
</dbReference>
<reference evidence="16" key="2">
    <citation type="submission" date="2025-08" db="UniProtKB">
        <authorList>
            <consortium name="Ensembl"/>
        </authorList>
    </citation>
    <scope>IDENTIFICATION</scope>
</reference>
<evidence type="ECO:0000256" key="5">
    <source>
        <dbReference type="ARBA" id="ARBA00022725"/>
    </source>
</evidence>
<evidence type="ECO:0000256" key="12">
    <source>
        <dbReference type="ARBA" id="ARBA00023224"/>
    </source>
</evidence>
<protein>
    <recommendedName>
        <fullName evidence="14">Olfactory receptor</fullName>
    </recommendedName>
</protein>
<feature type="transmembrane region" description="Helical" evidence="14">
    <location>
        <begin position="270"/>
        <end position="291"/>
    </location>
</feature>
<dbReference type="PROSITE" id="PS00237">
    <property type="entry name" value="G_PROTEIN_RECEP_F1_1"/>
    <property type="match status" value="1"/>
</dbReference>
<feature type="transmembrane region" description="Helical" evidence="14">
    <location>
        <begin position="138"/>
        <end position="159"/>
    </location>
</feature>
<comment type="similarity">
    <text evidence="13">Belongs to the G-protein coupled receptor 1 family.</text>
</comment>
<reference evidence="16" key="1">
    <citation type="submission" date="2019-06" db="EMBL/GenBank/DDBJ databases">
        <authorList>
            <consortium name="Wellcome Sanger Institute Data Sharing"/>
        </authorList>
    </citation>
    <scope>NUCLEOTIDE SEQUENCE [LARGE SCALE GENOMIC DNA]</scope>
</reference>
<feature type="transmembrane region" description="Helical" evidence="14">
    <location>
        <begin position="190"/>
        <end position="215"/>
    </location>
</feature>
<dbReference type="GO" id="GO:0004984">
    <property type="term" value="F:olfactory receptor activity"/>
    <property type="evidence" value="ECO:0007669"/>
    <property type="project" value="InterPro"/>
</dbReference>
<evidence type="ECO:0000256" key="3">
    <source>
        <dbReference type="ARBA" id="ARBA00022606"/>
    </source>
</evidence>
<evidence type="ECO:0000256" key="7">
    <source>
        <dbReference type="ARBA" id="ARBA00023040"/>
    </source>
</evidence>
<dbReference type="Gene3D" id="1.20.1070.10">
    <property type="entry name" value="Rhodopsin 7-helix transmembrane proteins"/>
    <property type="match status" value="1"/>
</dbReference>
<keyword evidence="8 14" id="KW-0472">Membrane</keyword>
<dbReference type="InterPro" id="IPR000725">
    <property type="entry name" value="Olfact_rcpt"/>
</dbReference>
<evidence type="ECO:0000256" key="2">
    <source>
        <dbReference type="ARBA" id="ARBA00022475"/>
    </source>
</evidence>
<keyword evidence="11" id="KW-0325">Glycoprotein</keyword>
<dbReference type="Pfam" id="PF13853">
    <property type="entry name" value="7tm_4"/>
    <property type="match status" value="1"/>
</dbReference>
<dbReference type="FunFam" id="1.20.1070.10:FF:000024">
    <property type="entry name" value="Olfactory receptor"/>
    <property type="match status" value="1"/>
</dbReference>
<keyword evidence="3 14" id="KW-0716">Sensory transduction</keyword>
<feature type="transmembrane region" description="Helical" evidence="14">
    <location>
        <begin position="59"/>
        <end position="79"/>
    </location>
</feature>
<proteinExistence type="inferred from homology"/>
<name>A0A668A5C2_9TELE</name>
<accession>A0A668A5C2</accession>
<evidence type="ECO:0000256" key="6">
    <source>
        <dbReference type="ARBA" id="ARBA00022989"/>
    </source>
</evidence>
<keyword evidence="9" id="KW-1015">Disulfide bond</keyword>
<dbReference type="GO" id="GO:0005549">
    <property type="term" value="F:odorant binding"/>
    <property type="evidence" value="ECO:0007669"/>
    <property type="project" value="TreeGrafter"/>
</dbReference>
<feature type="transmembrane region" description="Helical" evidence="14">
    <location>
        <begin position="99"/>
        <end position="117"/>
    </location>
</feature>
<dbReference type="RefSeq" id="XP_029925023.1">
    <property type="nucleotide sequence ID" value="XM_030069163.1"/>
</dbReference>
<sequence length="321" mass="36592">MDNTSVTTFIMAAYAVMENYKYVQFAIFLLLYFVIITLNVQLIAIIYRHKELHQPMNAFPCILSINAIYGSTALLPATLIMLTSKTFEVNVKWCLAQVYFLHTYAAIEFCVLAVMGYDRYVAICYPLHYHSIMSVSRVGRLVVLVCLYPVIVFLLYFSLTLQLKFCGAVIQKLYCVNIEVVKNSCSGAPYISIVGLALIMIFIVPQLLMILFSYIQILRVCKQLPKGSQVKALKTCIPHLLTLANYTVGSLFEIFQSRFDMSHVIPEARIFMSLYFVIIPSVVNPVLYGLGTQLIRVHYVKLFLGIKAGTRKEERQRLQLK</sequence>
<evidence type="ECO:0000256" key="13">
    <source>
        <dbReference type="RuleBase" id="RU000688"/>
    </source>
</evidence>
<evidence type="ECO:0000256" key="10">
    <source>
        <dbReference type="ARBA" id="ARBA00023170"/>
    </source>
</evidence>
<keyword evidence="5 14" id="KW-0552">Olfaction</keyword>
<keyword evidence="7 13" id="KW-0297">G-protein coupled receptor</keyword>
<dbReference type="InterPro" id="IPR052921">
    <property type="entry name" value="GPCR1_Superfamily_Member"/>
</dbReference>
<evidence type="ECO:0000256" key="9">
    <source>
        <dbReference type="ARBA" id="ARBA00023157"/>
    </source>
</evidence>
<organism evidence="16 17">
    <name type="scientific">Myripristis murdjan</name>
    <name type="common">pinecone soldierfish</name>
    <dbReference type="NCBI Taxonomy" id="586833"/>
    <lineage>
        <taxon>Eukaryota</taxon>
        <taxon>Metazoa</taxon>
        <taxon>Chordata</taxon>
        <taxon>Craniata</taxon>
        <taxon>Vertebrata</taxon>
        <taxon>Euteleostomi</taxon>
        <taxon>Actinopterygii</taxon>
        <taxon>Neopterygii</taxon>
        <taxon>Teleostei</taxon>
        <taxon>Neoteleostei</taxon>
        <taxon>Acanthomorphata</taxon>
        <taxon>Holocentriformes</taxon>
        <taxon>Holocentridae</taxon>
        <taxon>Myripristis</taxon>
    </lineage>
</organism>
<feature type="domain" description="G-protein coupled receptors family 1 profile" evidence="15">
    <location>
        <begin position="38"/>
        <end position="288"/>
    </location>
</feature>
<evidence type="ECO:0000259" key="15">
    <source>
        <dbReference type="PROSITE" id="PS50262"/>
    </source>
</evidence>
<dbReference type="Proteomes" id="UP000472263">
    <property type="component" value="Chromosome 14"/>
</dbReference>
<keyword evidence="17" id="KW-1185">Reference proteome</keyword>
<dbReference type="SUPFAM" id="SSF81321">
    <property type="entry name" value="Family A G protein-coupled receptor-like"/>
    <property type="match status" value="1"/>
</dbReference>
<dbReference type="GeneID" id="115371688"/>
<dbReference type="PROSITE" id="PS50262">
    <property type="entry name" value="G_PROTEIN_RECEP_F1_2"/>
    <property type="match status" value="1"/>
</dbReference>
<evidence type="ECO:0000256" key="4">
    <source>
        <dbReference type="ARBA" id="ARBA00022692"/>
    </source>
</evidence>
<dbReference type="GO" id="GO:0004930">
    <property type="term" value="F:G protein-coupled receptor activity"/>
    <property type="evidence" value="ECO:0007669"/>
    <property type="project" value="UniProtKB-KW"/>
</dbReference>
<evidence type="ECO:0000256" key="11">
    <source>
        <dbReference type="ARBA" id="ARBA00023180"/>
    </source>
</evidence>
<evidence type="ECO:0000256" key="14">
    <source>
        <dbReference type="RuleBase" id="RU363047"/>
    </source>
</evidence>
<feature type="transmembrane region" description="Helical" evidence="14">
    <location>
        <begin position="25"/>
        <end position="47"/>
    </location>
</feature>
<evidence type="ECO:0000256" key="8">
    <source>
        <dbReference type="ARBA" id="ARBA00023136"/>
    </source>
</evidence>
<comment type="subcellular location">
    <subcellularLocation>
        <location evidence="1 14">Cell membrane</location>
        <topology evidence="1 14">Multi-pass membrane protein</topology>
    </subcellularLocation>
</comment>